<dbReference type="STRING" id="3775.A0A1Q3DJE3"/>
<evidence type="ECO:0000256" key="11">
    <source>
        <dbReference type="ARBA" id="ARBA00023065"/>
    </source>
</evidence>
<dbReference type="Gene3D" id="3.40.50.80">
    <property type="entry name" value="Nucleotide-binding domain of ferredoxin-NADP reductase (FNR) module"/>
    <property type="match status" value="1"/>
</dbReference>
<dbReference type="InterPro" id="IPR017938">
    <property type="entry name" value="Riboflavin_synthase-like_b-brl"/>
</dbReference>
<sequence>REIITMIQRVIWLLAMVVLLGSLMIWIMMPTNTYAHIWLPNIRNKVNQSTYFGTQGANLLIYTFPVLFVAVLGSLYLHLEKKANDDKLRNMGKQHRYALWKRPMLIKGPLGIVSVTELAFLIMFMALLIWSFAVYLHNGFSLITPKSVANSGQKLWQAKLMSAAFRLGLVGNICLAFLFFPVARGSSLLPLFGLTSEGSIKYHIWLGHMAITLTTAHGLCYIIYWAVTNDISQMVKWGKTDVSHVAGELATVAGLGLWATTFPGIRRRMFELFFYTHHLYTLFVFFFVMHVGSTYSCMMLPGFYLFLVDRYLRFLQSRRRVRLVSARILPCQTLELNFSKTPGLSYNPTSITFINVPSLSKLQWHPFTVTSNSNLEPDKFSVVIKSEGSWSTKLFQMLSSPTSMDRLEVSLEGPYGPASTNFLRHDTLVMVCGGSGITPFVSIIRESMFASATLKCKTPQIILICSFKKSSDLAILDLIHPISGIQSEMLNLQLQIKAYVTREKIPTTDAIANSKNVRAIWFKPLATDEPMSAILGPNSWLWLAAIIVSSFIVFLILIGIITRYYIYPIDHNSNAVFPYSTRAILNILVIFVSIATIASAAVFWNKKQNGKEANQVQNMEGTTPAASPSSLYYNADRELESLPNQSLIQVTDVHYGERPDLKKLLFDCKGSSSVGVLVAGPKKMRHDVAKICSSGWAGNMHFESISFCW</sequence>
<dbReference type="PANTHER" id="PTHR11972">
    <property type="entry name" value="NADPH OXIDASE"/>
    <property type="match status" value="1"/>
</dbReference>
<keyword evidence="6" id="KW-0479">Metal-binding</keyword>
<proteinExistence type="inferred from homology"/>
<dbReference type="SUPFAM" id="SSF52343">
    <property type="entry name" value="Ferredoxin reductase-like, C-terminal NADP-linked domain"/>
    <property type="match status" value="1"/>
</dbReference>
<reference evidence="18" key="1">
    <citation type="submission" date="2016-04" db="EMBL/GenBank/DDBJ databases">
        <title>Cephalotus genome sequencing.</title>
        <authorList>
            <person name="Fukushima K."/>
            <person name="Hasebe M."/>
            <person name="Fang X."/>
        </authorList>
    </citation>
    <scope>NUCLEOTIDE SEQUENCE [LARGE SCALE GENOMIC DNA]</scope>
    <source>
        <strain evidence="18">cv. St1</strain>
    </source>
</reference>
<dbReference type="Pfam" id="PF08030">
    <property type="entry name" value="NAD_binding_6"/>
    <property type="match status" value="1"/>
</dbReference>
<feature type="transmembrane region" description="Helical" evidence="15">
    <location>
        <begin position="110"/>
        <end position="136"/>
    </location>
</feature>
<evidence type="ECO:0000256" key="10">
    <source>
        <dbReference type="ARBA" id="ARBA00023004"/>
    </source>
</evidence>
<evidence type="ECO:0000256" key="14">
    <source>
        <dbReference type="ARBA" id="ARBA00066905"/>
    </source>
</evidence>
<dbReference type="InterPro" id="IPR039261">
    <property type="entry name" value="FNR_nucleotide-bd"/>
</dbReference>
<keyword evidence="12 15" id="KW-0472">Membrane</keyword>
<comment type="catalytic activity">
    <reaction evidence="13">
        <text>2 a Fe(II)-siderophore + NAD(+) + H(+) = 2 a Fe(III)-siderophore + NADH</text>
        <dbReference type="Rhea" id="RHEA:15061"/>
        <dbReference type="Rhea" id="RHEA-COMP:11342"/>
        <dbReference type="Rhea" id="RHEA-COMP:11344"/>
        <dbReference type="ChEBI" id="CHEBI:15378"/>
        <dbReference type="ChEBI" id="CHEBI:29033"/>
        <dbReference type="ChEBI" id="CHEBI:29034"/>
        <dbReference type="ChEBI" id="CHEBI:57540"/>
        <dbReference type="ChEBI" id="CHEBI:57945"/>
        <dbReference type="EC" id="1.16.1.7"/>
    </reaction>
</comment>
<evidence type="ECO:0000256" key="3">
    <source>
        <dbReference type="ARBA" id="ARBA00006278"/>
    </source>
</evidence>
<evidence type="ECO:0000256" key="7">
    <source>
        <dbReference type="ARBA" id="ARBA00022982"/>
    </source>
</evidence>
<dbReference type="GO" id="GO:0006811">
    <property type="term" value="P:monoatomic ion transport"/>
    <property type="evidence" value="ECO:0007669"/>
    <property type="project" value="UniProtKB-KW"/>
</dbReference>
<evidence type="ECO:0000256" key="4">
    <source>
        <dbReference type="ARBA" id="ARBA00022448"/>
    </source>
</evidence>
<evidence type="ECO:0000313" key="18">
    <source>
        <dbReference type="Proteomes" id="UP000187406"/>
    </source>
</evidence>
<evidence type="ECO:0000256" key="9">
    <source>
        <dbReference type="ARBA" id="ARBA00023002"/>
    </source>
</evidence>
<keyword evidence="5 15" id="KW-0812">Transmembrane</keyword>
<keyword evidence="9" id="KW-0560">Oxidoreductase</keyword>
<dbReference type="Pfam" id="PF01794">
    <property type="entry name" value="Ferric_reduct"/>
    <property type="match status" value="1"/>
</dbReference>
<evidence type="ECO:0000256" key="8">
    <source>
        <dbReference type="ARBA" id="ARBA00022989"/>
    </source>
</evidence>
<feature type="transmembrane region" description="Helical" evidence="15">
    <location>
        <begin position="540"/>
        <end position="564"/>
    </location>
</feature>
<dbReference type="EC" id="1.16.1.7" evidence="14"/>
<dbReference type="GO" id="GO:0046872">
    <property type="term" value="F:metal ion binding"/>
    <property type="evidence" value="ECO:0007669"/>
    <property type="project" value="UniProtKB-KW"/>
</dbReference>
<feature type="transmembrane region" description="Helical" evidence="15">
    <location>
        <begin position="163"/>
        <end position="183"/>
    </location>
</feature>
<evidence type="ECO:0000259" key="16">
    <source>
        <dbReference type="PROSITE" id="PS51384"/>
    </source>
</evidence>
<name>A0A1Q3DJE3_CEPFO</name>
<feature type="transmembrane region" description="Helical" evidence="15">
    <location>
        <begin position="204"/>
        <end position="225"/>
    </location>
</feature>
<feature type="transmembrane region" description="Helical" evidence="15">
    <location>
        <begin position="295"/>
        <end position="312"/>
    </location>
</feature>
<dbReference type="InParanoid" id="A0A1Q3DJE3"/>
<evidence type="ECO:0000256" key="5">
    <source>
        <dbReference type="ARBA" id="ARBA00022692"/>
    </source>
</evidence>
<dbReference type="Proteomes" id="UP000187406">
    <property type="component" value="Unassembled WGS sequence"/>
</dbReference>
<comment type="cofactor">
    <cofactor evidence="1">
        <name>FAD</name>
        <dbReference type="ChEBI" id="CHEBI:57692"/>
    </cofactor>
</comment>
<dbReference type="PROSITE" id="PS51384">
    <property type="entry name" value="FAD_FR"/>
    <property type="match status" value="1"/>
</dbReference>
<evidence type="ECO:0000256" key="2">
    <source>
        <dbReference type="ARBA" id="ARBA00004141"/>
    </source>
</evidence>
<keyword evidence="7" id="KW-0249">Electron transport</keyword>
<evidence type="ECO:0000256" key="6">
    <source>
        <dbReference type="ARBA" id="ARBA00022723"/>
    </source>
</evidence>
<keyword evidence="18" id="KW-1185">Reference proteome</keyword>
<feature type="transmembrane region" description="Helical" evidence="15">
    <location>
        <begin position="59"/>
        <end position="79"/>
    </location>
</feature>
<evidence type="ECO:0000256" key="15">
    <source>
        <dbReference type="SAM" id="Phobius"/>
    </source>
</evidence>
<dbReference type="Pfam" id="PF08022">
    <property type="entry name" value="FAD_binding_8"/>
    <property type="match status" value="1"/>
</dbReference>
<keyword evidence="8 15" id="KW-1133">Transmembrane helix</keyword>
<evidence type="ECO:0000256" key="13">
    <source>
        <dbReference type="ARBA" id="ARBA00050970"/>
    </source>
</evidence>
<dbReference type="InterPro" id="IPR050369">
    <property type="entry name" value="RBOH/FRE"/>
</dbReference>
<dbReference type="EMBL" id="BDDD01010264">
    <property type="protein sequence ID" value="GAV92529.1"/>
    <property type="molecule type" value="Genomic_DNA"/>
</dbReference>
<evidence type="ECO:0000256" key="12">
    <source>
        <dbReference type="ARBA" id="ARBA00023136"/>
    </source>
</evidence>
<gene>
    <name evidence="17" type="ORF">CFOL_v3_35908</name>
</gene>
<comment type="subcellular location">
    <subcellularLocation>
        <location evidence="2">Membrane</location>
        <topology evidence="2">Multi-pass membrane protein</topology>
    </subcellularLocation>
</comment>
<dbReference type="FunCoup" id="A0A1Q3DJE3">
    <property type="interactions" value="44"/>
</dbReference>
<feature type="transmembrane region" description="Helical" evidence="15">
    <location>
        <begin position="584"/>
        <end position="604"/>
    </location>
</feature>
<dbReference type="InterPro" id="IPR013130">
    <property type="entry name" value="Fe3_Rdtase_TM_dom"/>
</dbReference>
<dbReference type="GO" id="GO:0005886">
    <property type="term" value="C:plasma membrane"/>
    <property type="evidence" value="ECO:0007669"/>
    <property type="project" value="TreeGrafter"/>
</dbReference>
<feature type="domain" description="FAD-binding FR-type" evidence="16">
    <location>
        <begin position="316"/>
        <end position="421"/>
    </location>
</feature>
<dbReference type="PANTHER" id="PTHR11972:SF41">
    <property type="entry name" value="FERRIC REDUCTION OXIDASE 2"/>
    <property type="match status" value="1"/>
</dbReference>
<dbReference type="InterPro" id="IPR017927">
    <property type="entry name" value="FAD-bd_FR_type"/>
</dbReference>
<comment type="caution">
    <text evidence="17">The sequence shown here is derived from an EMBL/GenBank/DDBJ whole genome shotgun (WGS) entry which is preliminary data.</text>
</comment>
<dbReference type="CDD" id="cd06186">
    <property type="entry name" value="NOX_Duox_like_FAD_NADP"/>
    <property type="match status" value="1"/>
</dbReference>
<dbReference type="SFLD" id="SFLDG01168">
    <property type="entry name" value="Ferric_reductase_subgroup_(FRE"/>
    <property type="match status" value="1"/>
</dbReference>
<organism evidence="17 18">
    <name type="scientific">Cephalotus follicularis</name>
    <name type="common">Albany pitcher plant</name>
    <dbReference type="NCBI Taxonomy" id="3775"/>
    <lineage>
        <taxon>Eukaryota</taxon>
        <taxon>Viridiplantae</taxon>
        <taxon>Streptophyta</taxon>
        <taxon>Embryophyta</taxon>
        <taxon>Tracheophyta</taxon>
        <taxon>Spermatophyta</taxon>
        <taxon>Magnoliopsida</taxon>
        <taxon>eudicotyledons</taxon>
        <taxon>Gunneridae</taxon>
        <taxon>Pentapetalae</taxon>
        <taxon>rosids</taxon>
        <taxon>fabids</taxon>
        <taxon>Oxalidales</taxon>
        <taxon>Cephalotaceae</taxon>
        <taxon>Cephalotus</taxon>
    </lineage>
</organism>
<dbReference type="AlphaFoldDB" id="A0A1Q3DJE3"/>
<dbReference type="FunFam" id="3.40.50.80:FF:000039">
    <property type="entry name" value="Ferric reduction oxidase 3"/>
    <property type="match status" value="1"/>
</dbReference>
<keyword evidence="10" id="KW-0408">Iron</keyword>
<evidence type="ECO:0000256" key="1">
    <source>
        <dbReference type="ARBA" id="ARBA00001974"/>
    </source>
</evidence>
<dbReference type="SFLD" id="SFLDS00052">
    <property type="entry name" value="Ferric_Reductase_Domain"/>
    <property type="match status" value="1"/>
</dbReference>
<dbReference type="SUPFAM" id="SSF63380">
    <property type="entry name" value="Riboflavin synthase domain-like"/>
    <property type="match status" value="1"/>
</dbReference>
<feature type="transmembrane region" description="Helical" evidence="15">
    <location>
        <begin position="245"/>
        <end position="265"/>
    </location>
</feature>
<protein>
    <recommendedName>
        <fullName evidence="14">ferric-chelate reductase (NADH)</fullName>
        <ecNumber evidence="14">1.16.1.7</ecNumber>
    </recommendedName>
</protein>
<evidence type="ECO:0000313" key="17">
    <source>
        <dbReference type="EMBL" id="GAV92529.1"/>
    </source>
</evidence>
<comment type="similarity">
    <text evidence="3">Belongs to the ferric reductase (FRE) family.</text>
</comment>
<accession>A0A1Q3DJE3</accession>
<dbReference type="OrthoDB" id="167398at2759"/>
<dbReference type="InterPro" id="IPR013121">
    <property type="entry name" value="Fe_red_NAD-bd_6"/>
</dbReference>
<dbReference type="GO" id="GO:0140618">
    <property type="term" value="F:ferric-chelate reductase (NADH) activity"/>
    <property type="evidence" value="ECO:0007669"/>
    <property type="project" value="UniProtKB-EC"/>
</dbReference>
<feature type="transmembrane region" description="Helical" evidence="15">
    <location>
        <begin position="12"/>
        <end position="29"/>
    </location>
</feature>
<dbReference type="InterPro" id="IPR013112">
    <property type="entry name" value="FAD-bd_8"/>
</dbReference>
<keyword evidence="11" id="KW-0406">Ion transport</keyword>
<feature type="non-terminal residue" evidence="17">
    <location>
        <position position="1"/>
    </location>
</feature>
<keyword evidence="4" id="KW-0813">Transport</keyword>